<evidence type="ECO:0000313" key="2">
    <source>
        <dbReference type="EMBL" id="QDU96057.1"/>
    </source>
</evidence>
<keyword evidence="3" id="KW-1185">Reference proteome</keyword>
<feature type="compositionally biased region" description="Basic residues" evidence="1">
    <location>
        <begin position="31"/>
        <end position="52"/>
    </location>
</feature>
<dbReference type="Proteomes" id="UP000317648">
    <property type="component" value="Chromosome"/>
</dbReference>
<feature type="region of interest" description="Disordered" evidence="1">
    <location>
        <begin position="21"/>
        <end position="52"/>
    </location>
</feature>
<dbReference type="AlphaFoldDB" id="A0A518DW44"/>
<gene>
    <name evidence="2" type="ORF">Pla8534_38760</name>
</gene>
<accession>A0A518DW44</accession>
<protein>
    <submittedName>
        <fullName evidence="2">Uncharacterized protein</fullName>
    </submittedName>
</protein>
<evidence type="ECO:0000313" key="3">
    <source>
        <dbReference type="Proteomes" id="UP000317648"/>
    </source>
</evidence>
<evidence type="ECO:0000256" key="1">
    <source>
        <dbReference type="SAM" id="MobiDB-lite"/>
    </source>
</evidence>
<dbReference type="EMBL" id="CP036433">
    <property type="protein sequence ID" value="QDU96057.1"/>
    <property type="molecule type" value="Genomic_DNA"/>
</dbReference>
<proteinExistence type="predicted"/>
<name>A0A518DW44_9BACT</name>
<reference evidence="2 3" key="1">
    <citation type="submission" date="2019-02" db="EMBL/GenBank/DDBJ databases">
        <title>Deep-cultivation of Planctomycetes and their phenomic and genomic characterization uncovers novel biology.</title>
        <authorList>
            <person name="Wiegand S."/>
            <person name="Jogler M."/>
            <person name="Boedeker C."/>
            <person name="Pinto D."/>
            <person name="Vollmers J."/>
            <person name="Rivas-Marin E."/>
            <person name="Kohn T."/>
            <person name="Peeters S.H."/>
            <person name="Heuer A."/>
            <person name="Rast P."/>
            <person name="Oberbeckmann S."/>
            <person name="Bunk B."/>
            <person name="Jeske O."/>
            <person name="Meyerdierks A."/>
            <person name="Storesund J.E."/>
            <person name="Kallscheuer N."/>
            <person name="Luecker S."/>
            <person name="Lage O.M."/>
            <person name="Pohl T."/>
            <person name="Merkel B.J."/>
            <person name="Hornburger P."/>
            <person name="Mueller R.-W."/>
            <person name="Bruemmer F."/>
            <person name="Labrenz M."/>
            <person name="Spormann A.M."/>
            <person name="Op den Camp H."/>
            <person name="Overmann J."/>
            <person name="Amann R."/>
            <person name="Jetten M.S.M."/>
            <person name="Mascher T."/>
            <person name="Medema M.H."/>
            <person name="Devos D.P."/>
            <person name="Kaster A.-K."/>
            <person name="Ovreas L."/>
            <person name="Rohde M."/>
            <person name="Galperin M.Y."/>
            <person name="Jogler C."/>
        </authorList>
    </citation>
    <scope>NUCLEOTIDE SEQUENCE [LARGE SCALE GENOMIC DNA]</scope>
    <source>
        <strain evidence="2 3">Pla85_3_4</strain>
    </source>
</reference>
<dbReference type="KEGG" id="lcre:Pla8534_38760"/>
<organism evidence="2 3">
    <name type="scientific">Lignipirellula cremea</name>
    <dbReference type="NCBI Taxonomy" id="2528010"/>
    <lineage>
        <taxon>Bacteria</taxon>
        <taxon>Pseudomonadati</taxon>
        <taxon>Planctomycetota</taxon>
        <taxon>Planctomycetia</taxon>
        <taxon>Pirellulales</taxon>
        <taxon>Pirellulaceae</taxon>
        <taxon>Lignipirellula</taxon>
    </lineage>
</organism>
<sequence>MTITRVGTSKEYADGWDLAFAKPEENTKAKSTAKPKAKAKKAAAKKKTGKKS</sequence>